<evidence type="ECO:0000313" key="4">
    <source>
        <dbReference type="Proteomes" id="UP000193689"/>
    </source>
</evidence>
<dbReference type="Pfam" id="PF03932">
    <property type="entry name" value="CutC"/>
    <property type="match status" value="1"/>
</dbReference>
<dbReference type="OrthoDB" id="7392499at2759"/>
<dbReference type="AlphaFoldDB" id="A0A1Y2EIA2"/>
<evidence type="ECO:0000256" key="1">
    <source>
        <dbReference type="ARBA" id="ARBA00007768"/>
    </source>
</evidence>
<reference evidence="3 4" key="1">
    <citation type="submission" date="2016-07" db="EMBL/GenBank/DDBJ databases">
        <title>Pervasive Adenine N6-methylation of Active Genes in Fungi.</title>
        <authorList>
            <consortium name="DOE Joint Genome Institute"/>
            <person name="Mondo S.J."/>
            <person name="Dannebaum R.O."/>
            <person name="Kuo R.C."/>
            <person name="Labutti K."/>
            <person name="Haridas S."/>
            <person name="Kuo A."/>
            <person name="Salamov A."/>
            <person name="Ahrendt S.R."/>
            <person name="Lipzen A."/>
            <person name="Sullivan W."/>
            <person name="Andreopoulos W.B."/>
            <person name="Clum A."/>
            <person name="Lindquist E."/>
            <person name="Daum C."/>
            <person name="Ramamoorthy G.K."/>
            <person name="Gryganskyi A."/>
            <person name="Culley D."/>
            <person name="Magnuson J.K."/>
            <person name="James T.Y."/>
            <person name="O'Malley M.A."/>
            <person name="Stajich J.E."/>
            <person name="Spatafora J.W."/>
            <person name="Visel A."/>
            <person name="Grigoriev I.V."/>
        </authorList>
    </citation>
    <scope>NUCLEOTIDE SEQUENCE [LARGE SCALE GENOMIC DNA]</scope>
    <source>
        <strain evidence="3 4">CBS 129021</strain>
    </source>
</reference>
<evidence type="ECO:0000256" key="2">
    <source>
        <dbReference type="ARBA" id="ARBA00019014"/>
    </source>
</evidence>
<name>A0A1Y2EIA2_9PEZI</name>
<dbReference type="InterPro" id="IPR005627">
    <property type="entry name" value="CutC-like"/>
</dbReference>
<dbReference type="PANTHER" id="PTHR12598">
    <property type="entry name" value="COPPER HOMEOSTASIS PROTEIN CUTC"/>
    <property type="match status" value="1"/>
</dbReference>
<dbReference type="EMBL" id="MCFJ01000001">
    <property type="protein sequence ID" value="ORY71309.1"/>
    <property type="molecule type" value="Genomic_DNA"/>
</dbReference>
<dbReference type="PANTHER" id="PTHR12598:SF0">
    <property type="entry name" value="COPPER HOMEOSTASIS PROTEIN CUTC HOMOLOG"/>
    <property type="match status" value="1"/>
</dbReference>
<dbReference type="GO" id="GO:0005507">
    <property type="term" value="F:copper ion binding"/>
    <property type="evidence" value="ECO:0007669"/>
    <property type="project" value="TreeGrafter"/>
</dbReference>
<dbReference type="InParanoid" id="A0A1Y2EIA2"/>
<accession>A0A1Y2EIA2</accession>
<gene>
    <name evidence="3" type="ORF">BCR38DRAFT_416432</name>
</gene>
<dbReference type="Gene3D" id="3.20.20.380">
    <property type="entry name" value="Copper homeostasis (CutC) domain"/>
    <property type="match status" value="1"/>
</dbReference>
<evidence type="ECO:0000313" key="3">
    <source>
        <dbReference type="EMBL" id="ORY71309.1"/>
    </source>
</evidence>
<dbReference type="STRING" id="1141098.A0A1Y2EIA2"/>
<dbReference type="SUPFAM" id="SSF110395">
    <property type="entry name" value="CutC-like"/>
    <property type="match status" value="1"/>
</dbReference>
<comment type="similarity">
    <text evidence="1">Belongs to the CutC family.</text>
</comment>
<organism evidence="3 4">
    <name type="scientific">Pseudomassariella vexata</name>
    <dbReference type="NCBI Taxonomy" id="1141098"/>
    <lineage>
        <taxon>Eukaryota</taxon>
        <taxon>Fungi</taxon>
        <taxon>Dikarya</taxon>
        <taxon>Ascomycota</taxon>
        <taxon>Pezizomycotina</taxon>
        <taxon>Sordariomycetes</taxon>
        <taxon>Xylariomycetidae</taxon>
        <taxon>Amphisphaeriales</taxon>
        <taxon>Pseudomassariaceae</taxon>
        <taxon>Pseudomassariella</taxon>
    </lineage>
</organism>
<dbReference type="InterPro" id="IPR036822">
    <property type="entry name" value="CutC-like_dom_sf"/>
</dbReference>
<proteinExistence type="inferred from homology"/>
<dbReference type="Proteomes" id="UP000193689">
    <property type="component" value="Unassembled WGS sequence"/>
</dbReference>
<dbReference type="CDD" id="cd00945">
    <property type="entry name" value="Aldolase_Class_I"/>
    <property type="match status" value="1"/>
</dbReference>
<comment type="caution">
    <text evidence="3">The sequence shown here is derived from an EMBL/GenBank/DDBJ whole genome shotgun (WGS) entry which is preliminary data.</text>
</comment>
<dbReference type="RefSeq" id="XP_040720901.1">
    <property type="nucleotide sequence ID" value="XM_040859099.1"/>
</dbReference>
<sequence length="256" mass="27289">MPINLEIPIFGPASAQTAAQAGASRVELNAAGSYPAGGLTPSLDDLSRLSSLTIPVRVMIRPRGPPSDQPDFVYSDAEVDSMELSIQDFKTSGLMNLDRGDGFVFGILRLAAGRGLVIDGERNGRLVEAARPYKVIFHRAFDAVIDYQKTGETRRVEEALRALSECGFDAVLTSAGPGNAIGNVDTLARVVELAANGIEVIVGGGVRSSNVEALSDKLRLRKGGSRVWMHSSCLEDSMKGTIDVGEVENILKILAY</sequence>
<keyword evidence="4" id="KW-1185">Reference proteome</keyword>
<protein>
    <recommendedName>
        <fullName evidence="2">Copper homeostasis protein cutC homolog</fullName>
    </recommendedName>
</protein>
<dbReference type="GeneID" id="63775311"/>